<protein>
    <recommendedName>
        <fullName evidence="1">Amidohydrolase 3 domain-containing protein</fullName>
    </recommendedName>
</protein>
<feature type="domain" description="Amidohydrolase 3" evidence="1">
    <location>
        <begin position="82"/>
        <end position="572"/>
    </location>
</feature>
<dbReference type="SUPFAM" id="SSF51338">
    <property type="entry name" value="Composite domain of metallo-dependent hydrolases"/>
    <property type="match status" value="1"/>
</dbReference>
<proteinExistence type="predicted"/>
<evidence type="ECO:0000313" key="2">
    <source>
        <dbReference type="EMBL" id="SUZ77150.1"/>
    </source>
</evidence>
<dbReference type="EMBL" id="UINC01001305">
    <property type="protein sequence ID" value="SUZ77150.1"/>
    <property type="molecule type" value="Genomic_DNA"/>
</dbReference>
<dbReference type="PANTHER" id="PTHR22642:SF2">
    <property type="entry name" value="PROTEIN LONG AFTER FAR-RED 3"/>
    <property type="match status" value="1"/>
</dbReference>
<dbReference type="SUPFAM" id="SSF51556">
    <property type="entry name" value="Metallo-dependent hydrolases"/>
    <property type="match status" value="1"/>
</dbReference>
<organism evidence="2">
    <name type="scientific">marine metagenome</name>
    <dbReference type="NCBI Taxonomy" id="408172"/>
    <lineage>
        <taxon>unclassified sequences</taxon>
        <taxon>metagenomes</taxon>
        <taxon>ecological metagenomes</taxon>
    </lineage>
</organism>
<dbReference type="GO" id="GO:0016810">
    <property type="term" value="F:hydrolase activity, acting on carbon-nitrogen (but not peptide) bonds"/>
    <property type="evidence" value="ECO:0007669"/>
    <property type="project" value="InterPro"/>
</dbReference>
<dbReference type="PROSITE" id="PS51257">
    <property type="entry name" value="PROKAR_LIPOPROTEIN"/>
    <property type="match status" value="1"/>
</dbReference>
<dbReference type="Gene3D" id="3.20.20.140">
    <property type="entry name" value="Metal-dependent hydrolases"/>
    <property type="match status" value="1"/>
</dbReference>
<dbReference type="InterPro" id="IPR032466">
    <property type="entry name" value="Metal_Hydrolase"/>
</dbReference>
<name>A0A381QDS0_9ZZZZ</name>
<reference evidence="2" key="1">
    <citation type="submission" date="2018-05" db="EMBL/GenBank/DDBJ databases">
        <authorList>
            <person name="Lanie J.A."/>
            <person name="Ng W.-L."/>
            <person name="Kazmierczak K.M."/>
            <person name="Andrzejewski T.M."/>
            <person name="Davidsen T.M."/>
            <person name="Wayne K.J."/>
            <person name="Tettelin H."/>
            <person name="Glass J.I."/>
            <person name="Rusch D."/>
            <person name="Podicherti R."/>
            <person name="Tsui H.-C.T."/>
            <person name="Winkler M.E."/>
        </authorList>
    </citation>
    <scope>NUCLEOTIDE SEQUENCE</scope>
</reference>
<dbReference type="CDD" id="cd01300">
    <property type="entry name" value="YtcJ_like"/>
    <property type="match status" value="1"/>
</dbReference>
<accession>A0A381QDS0</accession>
<dbReference type="Gene3D" id="2.30.40.10">
    <property type="entry name" value="Urease, subunit C, domain 1"/>
    <property type="match status" value="1"/>
</dbReference>
<dbReference type="Gene3D" id="3.10.310.70">
    <property type="match status" value="1"/>
</dbReference>
<dbReference type="InterPro" id="IPR013108">
    <property type="entry name" value="Amidohydro_3"/>
</dbReference>
<dbReference type="InterPro" id="IPR033932">
    <property type="entry name" value="YtcJ-like"/>
</dbReference>
<evidence type="ECO:0000259" key="1">
    <source>
        <dbReference type="Pfam" id="PF07969"/>
    </source>
</evidence>
<gene>
    <name evidence="2" type="ORF">METZ01_LOCUS30004</name>
</gene>
<dbReference type="AlphaFoldDB" id="A0A381QDS0"/>
<dbReference type="InterPro" id="IPR011059">
    <property type="entry name" value="Metal-dep_hydrolase_composite"/>
</dbReference>
<sequence>MTIKINQSIGLLSLVLFIVSCQQQIPHSAIDSRAADIIFVGDHIITVDDSRSDITAVAVAGQDILATGKKEDILKLRNKETQIIELGEHALVPGFIDAHGHMTSVAKLVEVIDLTSPPVGHVEDIQDITVLIKSRINEQKLAPGTWVFGFGYDDSLLKEQRHPNRDDLDVVSPNHPVMLTHVSGHLAVVNSAALRQQKIDLNTDDPIGGVIRRWPGSREPNGVMEETAMGLFSRNQLMAMDDEHFETLVRRAILLYASYGITTIQDGGSTMSNVRLLRAAAERIPFKVDIVMFPWSNNFDDDQLAAIDTEMTYRGGLRLGGVKFGLDGSPQGRTAYLSEPYTEGPPGATADYRAYPTYPAEKFNSRIAEMIDRRIPTLVHANGDAAIDMVINGVKSASKNHKLPDHRTVIIHAQLMRKDQLVMVKELGLVPSYYSAHPFFWGDWHRRSFGEDRAAFISPAAETASMKIPFTIHNDSPVVPPDMMRLMWISVNRKTRSDFVLGPEQRLTAMQALHAITLGAAYQYFEEDRKGSIVPGKQADLVILEHNPLLVNPNALKDISVIETFSRGQSVFKQ</sequence>
<dbReference type="PANTHER" id="PTHR22642">
    <property type="entry name" value="IMIDAZOLONEPROPIONASE"/>
    <property type="match status" value="1"/>
</dbReference>
<dbReference type="Pfam" id="PF07969">
    <property type="entry name" value="Amidohydro_3"/>
    <property type="match status" value="1"/>
</dbReference>